<dbReference type="EMBL" id="CAJVCH010024115">
    <property type="protein sequence ID" value="CAG7696135.1"/>
    <property type="molecule type" value="Genomic_DNA"/>
</dbReference>
<gene>
    <name evidence="4" type="ORF">AFUS01_LOCUS3923</name>
</gene>
<dbReference type="AlphaFoldDB" id="A0A8J2NIZ9"/>
<keyword evidence="1" id="KW-0325">Glycoprotein</keyword>
<evidence type="ECO:0000259" key="3">
    <source>
        <dbReference type="Pfam" id="PF01094"/>
    </source>
</evidence>
<dbReference type="PANTHER" id="PTHR24060">
    <property type="entry name" value="METABOTROPIC GLUTAMATE RECEPTOR"/>
    <property type="match status" value="1"/>
</dbReference>
<feature type="signal peptide" evidence="2">
    <location>
        <begin position="1"/>
        <end position="24"/>
    </location>
</feature>
<proteinExistence type="predicted"/>
<dbReference type="Proteomes" id="UP000708208">
    <property type="component" value="Unassembled WGS sequence"/>
</dbReference>
<accession>A0A8J2NIZ9</accession>
<reference evidence="4" key="1">
    <citation type="submission" date="2021-06" db="EMBL/GenBank/DDBJ databases">
        <authorList>
            <person name="Hodson N. C."/>
            <person name="Mongue J. A."/>
            <person name="Jaron S. K."/>
        </authorList>
    </citation>
    <scope>NUCLEOTIDE SEQUENCE</scope>
</reference>
<evidence type="ECO:0000313" key="5">
    <source>
        <dbReference type="Proteomes" id="UP000708208"/>
    </source>
</evidence>
<sequence>MRVLDVFILLLLLLSWRRYGLVNGRHKRSDPGSFGRDKFRVSWIEHEELRPPIRHYRILQSRNGGFSGPSHGSMDGNNNINYPLFNGATFGKTIRHSSRFLDRLSSSSTNLTMSEFMWNLRGFDRSRRRRSSSANLNLDTKRFNGTWPLKKVAEIDGQIFLGGLMMVHEREDSIMCGPIMPQGGIQALETMLYTVDTINTKPGFLPFKLGVHILDDCDKDTYGLEQAVDFIKGVLNPNGCELHLLSSSGNLVRSAIVKMVGLIRGLGQGDYCSLARDTHRDTETYIW</sequence>
<comment type="caution">
    <text evidence="4">The sequence shown here is derived from an EMBL/GenBank/DDBJ whole genome shotgun (WGS) entry which is preliminary data.</text>
</comment>
<dbReference type="InterPro" id="IPR050726">
    <property type="entry name" value="mGluR"/>
</dbReference>
<evidence type="ECO:0000256" key="2">
    <source>
        <dbReference type="SAM" id="SignalP"/>
    </source>
</evidence>
<feature type="domain" description="Receptor ligand binding region" evidence="3">
    <location>
        <begin position="187"/>
        <end position="234"/>
    </location>
</feature>
<organism evidence="4 5">
    <name type="scientific">Allacma fusca</name>
    <dbReference type="NCBI Taxonomy" id="39272"/>
    <lineage>
        <taxon>Eukaryota</taxon>
        <taxon>Metazoa</taxon>
        <taxon>Ecdysozoa</taxon>
        <taxon>Arthropoda</taxon>
        <taxon>Hexapoda</taxon>
        <taxon>Collembola</taxon>
        <taxon>Symphypleona</taxon>
        <taxon>Sminthuridae</taxon>
        <taxon>Allacma</taxon>
    </lineage>
</organism>
<evidence type="ECO:0000256" key="1">
    <source>
        <dbReference type="ARBA" id="ARBA00023180"/>
    </source>
</evidence>
<keyword evidence="2" id="KW-0732">Signal</keyword>
<dbReference type="OrthoDB" id="425344at2759"/>
<name>A0A8J2NIZ9_9HEXA</name>
<keyword evidence="5" id="KW-1185">Reference proteome</keyword>
<dbReference type="Pfam" id="PF01094">
    <property type="entry name" value="ANF_receptor"/>
    <property type="match status" value="1"/>
</dbReference>
<evidence type="ECO:0000313" key="4">
    <source>
        <dbReference type="EMBL" id="CAG7696135.1"/>
    </source>
</evidence>
<dbReference type="InterPro" id="IPR001828">
    <property type="entry name" value="ANF_lig-bd_rcpt"/>
</dbReference>
<protein>
    <recommendedName>
        <fullName evidence="3">Receptor ligand binding region domain-containing protein</fullName>
    </recommendedName>
</protein>
<feature type="chain" id="PRO_5035315826" description="Receptor ligand binding region domain-containing protein" evidence="2">
    <location>
        <begin position="25"/>
        <end position="287"/>
    </location>
</feature>